<organism evidence="3 9">
    <name type="scientific">Phytophthora fragariae</name>
    <dbReference type="NCBI Taxonomy" id="53985"/>
    <lineage>
        <taxon>Eukaryota</taxon>
        <taxon>Sar</taxon>
        <taxon>Stramenopiles</taxon>
        <taxon>Oomycota</taxon>
        <taxon>Peronosporomycetes</taxon>
        <taxon>Peronosporales</taxon>
        <taxon>Peronosporaceae</taxon>
        <taxon>Phytophthora</taxon>
    </lineage>
</organism>
<dbReference type="OrthoDB" id="10435562at2759"/>
<accession>A0A6A3DPC9</accession>
<feature type="signal peptide" evidence="2">
    <location>
        <begin position="1"/>
        <end position="18"/>
    </location>
</feature>
<sequence length="92" mass="9656">MGLLQLLLTVVVAVIVFSEGIASTSNEITATESSVLQNKTPTSAGAPPTRELVGDDEERGRKGGRVRLQPTVGCVAVCQCPVPNTQATVHRQ</sequence>
<keyword evidence="10" id="KW-1185">Reference proteome</keyword>
<dbReference type="Proteomes" id="UP000440367">
    <property type="component" value="Unassembled WGS sequence"/>
</dbReference>
<gene>
    <name evidence="8" type="ORF">PF002_g29611</name>
    <name evidence="7" type="ORF">PF005_g29071</name>
    <name evidence="6" type="ORF">PF006_g28394</name>
    <name evidence="5" type="ORF">PF007_g29262</name>
    <name evidence="3" type="ORF">PF009_g29840</name>
    <name evidence="4" type="ORF">PF011_g30787</name>
</gene>
<feature type="compositionally biased region" description="Polar residues" evidence="1">
    <location>
        <begin position="30"/>
        <end position="43"/>
    </location>
</feature>
<dbReference type="EMBL" id="QXGD01004136">
    <property type="protein sequence ID" value="KAE9172278.1"/>
    <property type="molecule type" value="Genomic_DNA"/>
</dbReference>
<evidence type="ECO:0000313" key="4">
    <source>
        <dbReference type="EMBL" id="KAE8958381.1"/>
    </source>
</evidence>
<dbReference type="Proteomes" id="UP000460718">
    <property type="component" value="Unassembled WGS sequence"/>
</dbReference>
<protein>
    <recommendedName>
        <fullName evidence="15">RxLR effector protein</fullName>
    </recommendedName>
</protein>
<comment type="caution">
    <text evidence="3">The sequence shown here is derived from an EMBL/GenBank/DDBJ whole genome shotgun (WGS) entry which is preliminary data.</text>
</comment>
<dbReference type="EMBL" id="QXGA01004234">
    <property type="protein sequence ID" value="KAE9075125.1"/>
    <property type="molecule type" value="Genomic_DNA"/>
</dbReference>
<evidence type="ECO:0000313" key="10">
    <source>
        <dbReference type="Proteomes" id="UP000433483"/>
    </source>
</evidence>
<reference evidence="9 10" key="1">
    <citation type="submission" date="2018-08" db="EMBL/GenBank/DDBJ databases">
        <title>Genomic investigation of the strawberry pathogen Phytophthora fragariae indicates pathogenicity is determined by transcriptional variation in three key races.</title>
        <authorList>
            <person name="Adams T.M."/>
            <person name="Armitage A.D."/>
            <person name="Sobczyk M.K."/>
            <person name="Bates H.J."/>
            <person name="Dunwell J.M."/>
            <person name="Nellist C.F."/>
            <person name="Harrison R.J."/>
        </authorList>
    </citation>
    <scope>NUCLEOTIDE SEQUENCE [LARGE SCALE GENOMIC DNA]</scope>
    <source>
        <strain evidence="8 11">BC-1</strain>
        <strain evidence="7 10">NOV-27</strain>
        <strain evidence="6 12">NOV-5</strain>
        <strain evidence="5 13">NOV-71</strain>
        <strain evidence="3 9">NOV-9</strain>
        <strain evidence="4 14">SCRP245</strain>
    </source>
</reference>
<evidence type="ECO:0000256" key="1">
    <source>
        <dbReference type="SAM" id="MobiDB-lite"/>
    </source>
</evidence>
<proteinExistence type="predicted"/>
<dbReference type="Proteomes" id="UP000441208">
    <property type="component" value="Unassembled WGS sequence"/>
</dbReference>
<evidence type="ECO:0000313" key="13">
    <source>
        <dbReference type="Proteomes" id="UP000441208"/>
    </source>
</evidence>
<evidence type="ECO:0008006" key="15">
    <source>
        <dbReference type="Google" id="ProtNLM"/>
    </source>
</evidence>
<evidence type="ECO:0000256" key="2">
    <source>
        <dbReference type="SAM" id="SignalP"/>
    </source>
</evidence>
<dbReference type="Proteomes" id="UP000440732">
    <property type="component" value="Unassembled WGS sequence"/>
</dbReference>
<evidence type="ECO:0000313" key="9">
    <source>
        <dbReference type="Proteomes" id="UP000429523"/>
    </source>
</evidence>
<evidence type="ECO:0000313" key="6">
    <source>
        <dbReference type="EMBL" id="KAE9075125.1"/>
    </source>
</evidence>
<dbReference type="EMBL" id="QXGF01004391">
    <property type="protein sequence ID" value="KAE8919858.1"/>
    <property type="molecule type" value="Genomic_DNA"/>
</dbReference>
<dbReference type="AlphaFoldDB" id="A0A6A3DPC9"/>
<feature type="chain" id="PRO_5036163503" description="RxLR effector protein" evidence="2">
    <location>
        <begin position="19"/>
        <end position="92"/>
    </location>
</feature>
<keyword evidence="2" id="KW-0732">Signal</keyword>
<name>A0A6A3DPC9_9STRA</name>
<evidence type="ECO:0000313" key="14">
    <source>
        <dbReference type="Proteomes" id="UP000460718"/>
    </source>
</evidence>
<evidence type="ECO:0000313" key="3">
    <source>
        <dbReference type="EMBL" id="KAE8919858.1"/>
    </source>
</evidence>
<evidence type="ECO:0000313" key="8">
    <source>
        <dbReference type="EMBL" id="KAE9172278.1"/>
    </source>
</evidence>
<feature type="region of interest" description="Disordered" evidence="1">
    <location>
        <begin position="30"/>
        <end position="65"/>
    </location>
</feature>
<evidence type="ECO:0000313" key="7">
    <source>
        <dbReference type="EMBL" id="KAE9166752.1"/>
    </source>
</evidence>
<evidence type="ECO:0000313" key="12">
    <source>
        <dbReference type="Proteomes" id="UP000440732"/>
    </source>
</evidence>
<dbReference type="EMBL" id="QXFW01006820">
    <property type="protein sequence ID" value="KAE8958381.1"/>
    <property type="molecule type" value="Genomic_DNA"/>
</dbReference>
<evidence type="ECO:0000313" key="5">
    <source>
        <dbReference type="EMBL" id="KAE9064249.1"/>
    </source>
</evidence>
<evidence type="ECO:0000313" key="11">
    <source>
        <dbReference type="Proteomes" id="UP000440367"/>
    </source>
</evidence>
<dbReference type="EMBL" id="QXFZ01004449">
    <property type="protein sequence ID" value="KAE9064249.1"/>
    <property type="molecule type" value="Genomic_DNA"/>
</dbReference>
<dbReference type="Proteomes" id="UP000429523">
    <property type="component" value="Unassembled WGS sequence"/>
</dbReference>
<dbReference type="EMBL" id="QXGB01004304">
    <property type="protein sequence ID" value="KAE9166752.1"/>
    <property type="molecule type" value="Genomic_DNA"/>
</dbReference>
<dbReference type="Proteomes" id="UP000433483">
    <property type="component" value="Unassembled WGS sequence"/>
</dbReference>